<feature type="transmembrane region" description="Helical" evidence="1">
    <location>
        <begin position="61"/>
        <end position="85"/>
    </location>
</feature>
<proteinExistence type="predicted"/>
<name>A0A1M2VCT6_TRAPU</name>
<gene>
    <name evidence="2" type="ORF">TRAPUB_3700</name>
</gene>
<feature type="transmembrane region" description="Helical" evidence="1">
    <location>
        <begin position="20"/>
        <end position="41"/>
    </location>
</feature>
<evidence type="ECO:0000256" key="1">
    <source>
        <dbReference type="SAM" id="Phobius"/>
    </source>
</evidence>
<sequence>MDGTTKQALLAVVQVWLDRLQTMAVITTFFVSIDSMLYGYASVTVPPNSDDWSNADLLKSATLGGAIILHVCASILAYLASFVLIRYRLDDAEEHAQAAERPSADIVREPLDAKYQSARLQPSASTTVRPVHVASPDLRSLVSVYQVKPFAYVQRKDDTPKAGPETPDAANGDAAALLTLQSMVRTLTRCHTVVAIMSNVGFVLALIGTIAYFWTAFPVALGSFASACLVLCLLAGGYAVM</sequence>
<dbReference type="AlphaFoldDB" id="A0A1M2VCT6"/>
<dbReference type="EMBL" id="MNAD01001456">
    <property type="protein sequence ID" value="OJT05471.1"/>
    <property type="molecule type" value="Genomic_DNA"/>
</dbReference>
<dbReference type="Proteomes" id="UP000184267">
    <property type="component" value="Unassembled WGS sequence"/>
</dbReference>
<evidence type="ECO:0008006" key="4">
    <source>
        <dbReference type="Google" id="ProtNLM"/>
    </source>
</evidence>
<dbReference type="OrthoDB" id="2653987at2759"/>
<comment type="caution">
    <text evidence="2">The sequence shown here is derived from an EMBL/GenBank/DDBJ whole genome shotgun (WGS) entry which is preliminary data.</text>
</comment>
<protein>
    <recommendedName>
        <fullName evidence="4">Transmembrane protein</fullName>
    </recommendedName>
</protein>
<feature type="transmembrane region" description="Helical" evidence="1">
    <location>
        <begin position="220"/>
        <end position="240"/>
    </location>
</feature>
<evidence type="ECO:0000313" key="3">
    <source>
        <dbReference type="Proteomes" id="UP000184267"/>
    </source>
</evidence>
<keyword evidence="1" id="KW-0472">Membrane</keyword>
<keyword evidence="3" id="KW-1185">Reference proteome</keyword>
<reference evidence="2 3" key="1">
    <citation type="submission" date="2016-10" db="EMBL/GenBank/DDBJ databases">
        <title>Genome sequence of the basidiomycete white-rot fungus Trametes pubescens.</title>
        <authorList>
            <person name="Makela M.R."/>
            <person name="Granchi Z."/>
            <person name="Peng M."/>
            <person name="De Vries R.P."/>
            <person name="Grigoriev I."/>
            <person name="Riley R."/>
            <person name="Hilden K."/>
        </authorList>
    </citation>
    <scope>NUCLEOTIDE SEQUENCE [LARGE SCALE GENOMIC DNA]</scope>
    <source>
        <strain evidence="2 3">FBCC735</strain>
    </source>
</reference>
<accession>A0A1M2VCT6</accession>
<keyword evidence="1" id="KW-1133">Transmembrane helix</keyword>
<evidence type="ECO:0000313" key="2">
    <source>
        <dbReference type="EMBL" id="OJT05471.1"/>
    </source>
</evidence>
<feature type="transmembrane region" description="Helical" evidence="1">
    <location>
        <begin position="193"/>
        <end position="214"/>
    </location>
</feature>
<keyword evidence="1" id="KW-0812">Transmembrane</keyword>
<dbReference type="OMA" id="FHVCSAI"/>
<organism evidence="2 3">
    <name type="scientific">Trametes pubescens</name>
    <name type="common">White-rot fungus</name>
    <dbReference type="NCBI Taxonomy" id="154538"/>
    <lineage>
        <taxon>Eukaryota</taxon>
        <taxon>Fungi</taxon>
        <taxon>Dikarya</taxon>
        <taxon>Basidiomycota</taxon>
        <taxon>Agaricomycotina</taxon>
        <taxon>Agaricomycetes</taxon>
        <taxon>Polyporales</taxon>
        <taxon>Polyporaceae</taxon>
        <taxon>Trametes</taxon>
    </lineage>
</organism>